<dbReference type="RefSeq" id="WP_274198715.1">
    <property type="nucleotide sequence ID" value="NZ_JAQZAO010000001.1"/>
</dbReference>
<feature type="domain" description="Major facilitator superfamily (MFS) profile" evidence="6">
    <location>
        <begin position="7"/>
        <end position="396"/>
    </location>
</feature>
<evidence type="ECO:0000256" key="4">
    <source>
        <dbReference type="ARBA" id="ARBA00023136"/>
    </source>
</evidence>
<keyword evidence="2 5" id="KW-0812">Transmembrane</keyword>
<feature type="transmembrane region" description="Helical" evidence="5">
    <location>
        <begin position="255"/>
        <end position="276"/>
    </location>
</feature>
<dbReference type="InterPro" id="IPR052524">
    <property type="entry name" value="MFS_Cyanate_Porter"/>
</dbReference>
<feature type="transmembrane region" description="Helical" evidence="5">
    <location>
        <begin position="141"/>
        <end position="158"/>
    </location>
</feature>
<dbReference type="InterPro" id="IPR036259">
    <property type="entry name" value="MFS_trans_sf"/>
</dbReference>
<name>A0ABT5SQ56_9PSEU</name>
<feature type="transmembrane region" description="Helical" evidence="5">
    <location>
        <begin position="170"/>
        <end position="189"/>
    </location>
</feature>
<dbReference type="Pfam" id="PF07690">
    <property type="entry name" value="MFS_1"/>
    <property type="match status" value="1"/>
</dbReference>
<feature type="transmembrane region" description="Helical" evidence="5">
    <location>
        <begin position="371"/>
        <end position="392"/>
    </location>
</feature>
<evidence type="ECO:0000256" key="2">
    <source>
        <dbReference type="ARBA" id="ARBA00022692"/>
    </source>
</evidence>
<feature type="transmembrane region" description="Helical" evidence="5">
    <location>
        <begin position="51"/>
        <end position="72"/>
    </location>
</feature>
<feature type="transmembrane region" description="Helical" evidence="5">
    <location>
        <begin position="217"/>
        <end position="235"/>
    </location>
</feature>
<dbReference type="Gene3D" id="1.20.1250.20">
    <property type="entry name" value="MFS general substrate transporter like domains"/>
    <property type="match status" value="1"/>
</dbReference>
<comment type="subcellular location">
    <subcellularLocation>
        <location evidence="1">Cell membrane</location>
        <topology evidence="1">Multi-pass membrane protein</topology>
    </subcellularLocation>
</comment>
<keyword evidence="8" id="KW-1185">Reference proteome</keyword>
<feature type="transmembrane region" description="Helical" evidence="5">
    <location>
        <begin position="84"/>
        <end position="101"/>
    </location>
</feature>
<keyword evidence="4 5" id="KW-0472">Membrane</keyword>
<protein>
    <submittedName>
        <fullName evidence="7">MFS transporter</fullName>
    </submittedName>
</protein>
<evidence type="ECO:0000313" key="8">
    <source>
        <dbReference type="Proteomes" id="UP001300763"/>
    </source>
</evidence>
<dbReference type="CDD" id="cd17339">
    <property type="entry name" value="MFS_NIMT_CynX_like"/>
    <property type="match status" value="1"/>
</dbReference>
<proteinExistence type="predicted"/>
<dbReference type="PANTHER" id="PTHR23523:SF2">
    <property type="entry name" value="2-NITROIMIDAZOLE TRANSPORTER"/>
    <property type="match status" value="1"/>
</dbReference>
<dbReference type="EMBL" id="JAQZAO010000001">
    <property type="protein sequence ID" value="MDD7964172.1"/>
    <property type="molecule type" value="Genomic_DNA"/>
</dbReference>
<accession>A0ABT5SQ56</accession>
<sequence>MSAPTTTATAVRRGGALAAFAVLLLAANLRPPVVGVAPLVDQARDALGVSSGIAGLLTSLPVLCFGLLAPVAPRLARRWGLERLLVAALVVLAAGIALRLVSSLAVILVGSVLVGTAIAVGNVSLPTLVKRDFPHRTGAMTGAYSMVLTGGGAVAAALTVPLQRVTGLDWSATLGLWGLLTVATLVVWLPRARRRTVPPPPPREGPTLRSALLRDPLAWQVTLFMGLQSLQFYAMSAWIPTIFVDAGRTPAEGGFLLSLAGFVGLVFSATAPSFAMRRPSQSLVVTTTCLFYVAGYVGLLLAPDTLAVLWMVLLGIAQGSNIALGLLLITLRSPDTEHTAELSAMAQGVGYTLAALGPFALGALHDATGGWTVPLVVMLVLVAPLIAVGWGAGRDRHVLTPAGPGAPAPSPPGR</sequence>
<feature type="transmembrane region" description="Helical" evidence="5">
    <location>
        <begin position="342"/>
        <end position="365"/>
    </location>
</feature>
<dbReference type="PROSITE" id="PS50850">
    <property type="entry name" value="MFS"/>
    <property type="match status" value="1"/>
</dbReference>
<keyword evidence="3 5" id="KW-1133">Transmembrane helix</keyword>
<dbReference type="Proteomes" id="UP001300763">
    <property type="component" value="Unassembled WGS sequence"/>
</dbReference>
<organism evidence="7 8">
    <name type="scientific">Actinomycetospora lemnae</name>
    <dbReference type="NCBI Taxonomy" id="3019891"/>
    <lineage>
        <taxon>Bacteria</taxon>
        <taxon>Bacillati</taxon>
        <taxon>Actinomycetota</taxon>
        <taxon>Actinomycetes</taxon>
        <taxon>Pseudonocardiales</taxon>
        <taxon>Pseudonocardiaceae</taxon>
        <taxon>Actinomycetospora</taxon>
    </lineage>
</organism>
<dbReference type="PANTHER" id="PTHR23523">
    <property type="match status" value="1"/>
</dbReference>
<dbReference type="InterPro" id="IPR011701">
    <property type="entry name" value="MFS"/>
</dbReference>
<dbReference type="InterPro" id="IPR020846">
    <property type="entry name" value="MFS_dom"/>
</dbReference>
<evidence type="ECO:0000259" key="6">
    <source>
        <dbReference type="PROSITE" id="PS50850"/>
    </source>
</evidence>
<evidence type="ECO:0000256" key="5">
    <source>
        <dbReference type="SAM" id="Phobius"/>
    </source>
</evidence>
<dbReference type="SUPFAM" id="SSF103473">
    <property type="entry name" value="MFS general substrate transporter"/>
    <property type="match status" value="1"/>
</dbReference>
<evidence type="ECO:0000256" key="1">
    <source>
        <dbReference type="ARBA" id="ARBA00004651"/>
    </source>
</evidence>
<gene>
    <name evidence="7" type="ORF">PGB27_02315</name>
</gene>
<evidence type="ECO:0000256" key="3">
    <source>
        <dbReference type="ARBA" id="ARBA00022989"/>
    </source>
</evidence>
<comment type="caution">
    <text evidence="7">The sequence shown here is derived from an EMBL/GenBank/DDBJ whole genome shotgun (WGS) entry which is preliminary data.</text>
</comment>
<feature type="transmembrane region" description="Helical" evidence="5">
    <location>
        <begin position="308"/>
        <end position="330"/>
    </location>
</feature>
<feature type="transmembrane region" description="Helical" evidence="5">
    <location>
        <begin position="107"/>
        <end position="129"/>
    </location>
</feature>
<evidence type="ECO:0000313" key="7">
    <source>
        <dbReference type="EMBL" id="MDD7964172.1"/>
    </source>
</evidence>
<feature type="transmembrane region" description="Helical" evidence="5">
    <location>
        <begin position="283"/>
        <end position="302"/>
    </location>
</feature>
<reference evidence="7 8" key="1">
    <citation type="submission" date="2023-02" db="EMBL/GenBank/DDBJ databases">
        <title>Genome sequencing required for Actinomycetospora new species description.</title>
        <authorList>
            <person name="Saimee Y."/>
            <person name="Duangmal K."/>
        </authorList>
    </citation>
    <scope>NUCLEOTIDE SEQUENCE [LARGE SCALE GENOMIC DNA]</scope>
    <source>
        <strain evidence="7 8">DW7H6</strain>
    </source>
</reference>